<dbReference type="Proteomes" id="UP001165090">
    <property type="component" value="Unassembled WGS sequence"/>
</dbReference>
<reference evidence="6 7" key="1">
    <citation type="journal article" date="2023" name="IScience">
        <title>Expanded male sex-determining region conserved during the evolution of homothallism in the green alga Volvox.</title>
        <authorList>
            <person name="Yamamoto K."/>
            <person name="Matsuzaki R."/>
            <person name="Mahakham W."/>
            <person name="Heman W."/>
            <person name="Sekimoto H."/>
            <person name="Kawachi M."/>
            <person name="Minakuchi Y."/>
            <person name="Toyoda A."/>
            <person name="Nozaki H."/>
        </authorList>
    </citation>
    <scope>NUCLEOTIDE SEQUENCE [LARGE SCALE GENOMIC DNA]</scope>
    <source>
        <strain evidence="6 7">NIES-4468</strain>
    </source>
</reference>
<keyword evidence="7" id="KW-1185">Reference proteome</keyword>
<feature type="region of interest" description="Disordered" evidence="4">
    <location>
        <begin position="744"/>
        <end position="802"/>
    </location>
</feature>
<dbReference type="PROSITE" id="PS51698">
    <property type="entry name" value="U_BOX"/>
    <property type="match status" value="1"/>
</dbReference>
<comment type="caution">
    <text evidence="6">The sequence shown here is derived from an EMBL/GenBank/DDBJ whole genome shotgun (WGS) entry which is preliminary data.</text>
</comment>
<evidence type="ECO:0000259" key="5">
    <source>
        <dbReference type="PROSITE" id="PS51698"/>
    </source>
</evidence>
<comment type="catalytic activity">
    <reaction evidence="1">
        <text>S-ubiquitinyl-[E2 ubiquitin-conjugating enzyme]-L-cysteine + [acceptor protein]-L-lysine = [E2 ubiquitin-conjugating enzyme]-L-cysteine + N(6)-ubiquitinyl-[acceptor protein]-L-lysine.</text>
        <dbReference type="EC" id="2.3.2.27"/>
    </reaction>
</comment>
<organism evidence="6 7">
    <name type="scientific">Volvox africanus</name>
    <dbReference type="NCBI Taxonomy" id="51714"/>
    <lineage>
        <taxon>Eukaryota</taxon>
        <taxon>Viridiplantae</taxon>
        <taxon>Chlorophyta</taxon>
        <taxon>core chlorophytes</taxon>
        <taxon>Chlorophyceae</taxon>
        <taxon>CS clade</taxon>
        <taxon>Chlamydomonadales</taxon>
        <taxon>Volvocaceae</taxon>
        <taxon>Volvox</taxon>
    </lineage>
</organism>
<evidence type="ECO:0000256" key="4">
    <source>
        <dbReference type="SAM" id="MobiDB-lite"/>
    </source>
</evidence>
<evidence type="ECO:0000256" key="2">
    <source>
        <dbReference type="ARBA" id="ARBA00012483"/>
    </source>
</evidence>
<dbReference type="InterPro" id="IPR011989">
    <property type="entry name" value="ARM-like"/>
</dbReference>
<evidence type="ECO:0000313" key="7">
    <source>
        <dbReference type="Proteomes" id="UP001165090"/>
    </source>
</evidence>
<dbReference type="Pfam" id="PF04564">
    <property type="entry name" value="U-box"/>
    <property type="match status" value="1"/>
</dbReference>
<dbReference type="SUPFAM" id="SSF48371">
    <property type="entry name" value="ARM repeat"/>
    <property type="match status" value="1"/>
</dbReference>
<dbReference type="EMBL" id="BSDZ01000078">
    <property type="protein sequence ID" value="GLI67767.1"/>
    <property type="molecule type" value="Genomic_DNA"/>
</dbReference>
<dbReference type="Gene3D" id="3.30.40.10">
    <property type="entry name" value="Zinc/RING finger domain, C3HC4 (zinc finger)"/>
    <property type="match status" value="1"/>
</dbReference>
<dbReference type="Gene3D" id="1.25.10.10">
    <property type="entry name" value="Leucine-rich Repeat Variant"/>
    <property type="match status" value="1"/>
</dbReference>
<accession>A0ABQ5SCW3</accession>
<name>A0ABQ5SCW3_9CHLO</name>
<feature type="compositionally biased region" description="Basic and acidic residues" evidence="4">
    <location>
        <begin position="783"/>
        <end position="800"/>
    </location>
</feature>
<dbReference type="InterPro" id="IPR016024">
    <property type="entry name" value="ARM-type_fold"/>
</dbReference>
<keyword evidence="3" id="KW-0833">Ubl conjugation pathway</keyword>
<feature type="region of interest" description="Disordered" evidence="4">
    <location>
        <begin position="88"/>
        <end position="113"/>
    </location>
</feature>
<gene>
    <name evidence="6" type="ORF">VaNZ11_012021</name>
</gene>
<feature type="compositionally biased region" description="Acidic residues" evidence="4">
    <location>
        <begin position="744"/>
        <end position="767"/>
    </location>
</feature>
<proteinExistence type="predicted"/>
<protein>
    <recommendedName>
        <fullName evidence="2">RING-type E3 ubiquitin transferase</fullName>
        <ecNumber evidence="2">2.3.2.27</ecNumber>
    </recommendedName>
</protein>
<dbReference type="EC" id="2.3.2.27" evidence="2"/>
<feature type="domain" description="U-box" evidence="5">
    <location>
        <begin position="272"/>
        <end position="347"/>
    </location>
</feature>
<dbReference type="InterPro" id="IPR003613">
    <property type="entry name" value="Ubox_domain"/>
</dbReference>
<dbReference type="SMART" id="SM00504">
    <property type="entry name" value="Ubox"/>
    <property type="match status" value="1"/>
</dbReference>
<sequence length="863" mass="92750">MHVKSALINLRIVEASTDMSPASQVSTSRRDLSDSLTTVCIAGSITAITLASASYLFYLRYQHGNREQSHESNVTLCGDLSTGYCSGRPASQEGDNPRDATSSAFQLHNDDSTADARDEVRGTIVLQHNPGQQPGVLAGRVAVGLRGLLGSFLGLWRVCAAPPVAMAAQAGPNLVKQRGIEVNTTAATPGAAVNLPEDELGLGEGFAVENVPHHDGLAPGHQGLPAAPDDFEVGWMAEPQEENVDEDIDDDEVVSGAGPVNWRDLLEEDELEVPDEFKDPISFSVMLDPVVLCATGQVYEYTSLRNWFQTGNRLCPKTNIEVLDVQVVRLPWLKARIHEWLTQHGRPPPPQRDPTECLARLHSSLAGWVHAIRNDTGEKRSTALADLYELLRQWEDSTVEPTEDDQVMADTAAGRPCSSAAYAAAMERLHRYVRGAVMDEAVWLLRHGNPYLQGVAASILAYCDSPGEVSWLAAVAAVPAVSLCMSQNRYTSQAATRLLYNLARGGQVARRVLVGAGAVTALIAVLATDRQEYGYCRDRAAATLALLIRDEDGKSLLLRYGLPHLVAMVRSGLDRWEQRDAATVLLKLELGPERLHALDLSPGRLVSYWCCSRAWLEGIVDDPTEGYMPAEKQARQAVQQLQAGTLTHEALAELIAEQDADLDLTNLDLTSDDPWADCAHASEEAAIAWRLVEVNAQAHLTAAADRTLAERQAAEDRRRRDSVAAGLAAAVAMAVALRRGADDEAAAPDELDLGGDPTDVDSGEEKDETVCNVDRGLDEDEREGTGNDKEGRTVATKEDNDQYNTAGAAAVLASDAERKVEVGGELLEEGSKPGAVLAVEAAEAANGEAGLGPSAFSSDPLID</sequence>
<dbReference type="InterPro" id="IPR013083">
    <property type="entry name" value="Znf_RING/FYVE/PHD"/>
</dbReference>
<evidence type="ECO:0000256" key="3">
    <source>
        <dbReference type="ARBA" id="ARBA00022786"/>
    </source>
</evidence>
<dbReference type="PANTHER" id="PTHR23315">
    <property type="entry name" value="U BOX DOMAIN-CONTAINING"/>
    <property type="match status" value="1"/>
</dbReference>
<evidence type="ECO:0000313" key="6">
    <source>
        <dbReference type="EMBL" id="GLI67767.1"/>
    </source>
</evidence>
<dbReference type="PANTHER" id="PTHR23315:SF7">
    <property type="entry name" value="U-BOX DOMAIN-CONTAINING PROTEIN 4"/>
    <property type="match status" value="1"/>
</dbReference>
<evidence type="ECO:0000256" key="1">
    <source>
        <dbReference type="ARBA" id="ARBA00000900"/>
    </source>
</evidence>
<dbReference type="SUPFAM" id="SSF57850">
    <property type="entry name" value="RING/U-box"/>
    <property type="match status" value="1"/>
</dbReference>